<comment type="caution">
    <text evidence="2">The sequence shown here is derived from an EMBL/GenBank/DDBJ whole genome shotgun (WGS) entry which is preliminary data.</text>
</comment>
<evidence type="ECO:0000313" key="2">
    <source>
        <dbReference type="EMBL" id="KAE8241255.1"/>
    </source>
</evidence>
<dbReference type="AlphaFoldDB" id="A0A8T8SKS5"/>
<protein>
    <recommendedName>
        <fullName evidence="1">JmjC domain-containing protein</fullName>
    </recommendedName>
</protein>
<evidence type="ECO:0000313" key="3">
    <source>
        <dbReference type="Proteomes" id="UP000077521"/>
    </source>
</evidence>
<dbReference type="PROSITE" id="PS51184">
    <property type="entry name" value="JMJC"/>
    <property type="match status" value="1"/>
</dbReference>
<dbReference type="Gene3D" id="2.60.120.650">
    <property type="entry name" value="Cupin"/>
    <property type="match status" value="1"/>
</dbReference>
<dbReference type="SUPFAM" id="SSF51197">
    <property type="entry name" value="Clavaminate synthase-like"/>
    <property type="match status" value="1"/>
</dbReference>
<reference evidence="2" key="2">
    <citation type="journal article" date="2019" name="IMA Fungus">
        <title>Genome sequencing and comparison of five Tilletia species to identify candidate genes for the detection of regulated species infecting wheat.</title>
        <authorList>
            <person name="Nguyen H.D.T."/>
            <person name="Sultana T."/>
            <person name="Kesanakurti P."/>
            <person name="Hambleton S."/>
        </authorList>
    </citation>
    <scope>NUCLEOTIDE SEQUENCE</scope>
    <source>
        <strain evidence="2">DAOMC 236416</strain>
    </source>
</reference>
<reference evidence="2" key="1">
    <citation type="submission" date="2016-04" db="EMBL/GenBank/DDBJ databases">
        <authorList>
            <person name="Nguyen H.D."/>
            <person name="Samba Siva P."/>
            <person name="Cullis J."/>
            <person name="Levesque C.A."/>
            <person name="Hambleton S."/>
        </authorList>
    </citation>
    <scope>NUCLEOTIDE SEQUENCE</scope>
    <source>
        <strain evidence="2">DAOMC 236416</strain>
    </source>
</reference>
<proteinExistence type="predicted"/>
<name>A0A8T8SKS5_9BASI</name>
<feature type="domain" description="JmjC" evidence="1">
    <location>
        <begin position="1"/>
        <end position="232"/>
    </location>
</feature>
<dbReference type="InterPro" id="IPR003347">
    <property type="entry name" value="JmjC_dom"/>
</dbReference>
<keyword evidence="3" id="KW-1185">Reference proteome</keyword>
<feature type="non-terminal residue" evidence="2">
    <location>
        <position position="1"/>
    </location>
</feature>
<organism evidence="2 3">
    <name type="scientific">Tilletia indica</name>
    <dbReference type="NCBI Taxonomy" id="43049"/>
    <lineage>
        <taxon>Eukaryota</taxon>
        <taxon>Fungi</taxon>
        <taxon>Dikarya</taxon>
        <taxon>Basidiomycota</taxon>
        <taxon>Ustilaginomycotina</taxon>
        <taxon>Exobasidiomycetes</taxon>
        <taxon>Tilletiales</taxon>
        <taxon>Tilletiaceae</taxon>
        <taxon>Tilletia</taxon>
    </lineage>
</organism>
<evidence type="ECO:0000259" key="1">
    <source>
        <dbReference type="PROSITE" id="PS51184"/>
    </source>
</evidence>
<gene>
    <name evidence="2" type="ORF">A4X13_0g7494</name>
</gene>
<sequence>TYTFPIPHFPSLHLESLVRDTELERGNRANTVMHVDEAGVINTCIWTNEDTPKVKYIQETENFHNPGRRHPLFSPVFPEGGRPDRQGESIGPGEEAAVGVAFRENIKDVFLTAEDRGSVAAIWTVFPKCARPFMKVAADRLAAAGHTDENASGTVLFNHQFDTSKAFVDALVAVGGSQCAPFVIFQRVGETVVIPPGFPHQVAIIRPSLKVAKDLIPFSSIPEPLLVQKERAQAAKYEVTNGQDACMLLPTLYNARRAGSAFQLITL</sequence>
<dbReference type="Proteomes" id="UP000077521">
    <property type="component" value="Unassembled WGS sequence"/>
</dbReference>
<dbReference type="EMBL" id="LWDF02000944">
    <property type="protein sequence ID" value="KAE8241255.1"/>
    <property type="molecule type" value="Genomic_DNA"/>
</dbReference>
<accession>A0A8T8SKS5</accession>